<dbReference type="EMBL" id="CAJVAP010000017">
    <property type="protein sequence ID" value="CAG7613065.1"/>
    <property type="molecule type" value="Genomic_DNA"/>
</dbReference>
<dbReference type="AlphaFoldDB" id="A0A916JZL6"/>
<accession>A0A916JZL6</accession>
<reference evidence="1" key="1">
    <citation type="submission" date="2021-06" db="EMBL/GenBank/DDBJ databases">
        <authorList>
            <person name="Criscuolo A."/>
        </authorList>
    </citation>
    <scope>NUCLEOTIDE SEQUENCE</scope>
    <source>
        <strain evidence="1">CIP111803</strain>
    </source>
</reference>
<dbReference type="Proteomes" id="UP000693892">
    <property type="component" value="Unassembled WGS sequence"/>
</dbReference>
<evidence type="ECO:0000313" key="1">
    <source>
        <dbReference type="EMBL" id="CAG7613065.1"/>
    </source>
</evidence>
<protein>
    <submittedName>
        <fullName evidence="1">Uncharacterized protein</fullName>
    </submittedName>
</protein>
<comment type="caution">
    <text evidence="1">The sequence shown here is derived from an EMBL/GenBank/DDBJ whole genome shotgun (WGS) entry which is preliminary data.</text>
</comment>
<gene>
    <name evidence="1" type="ORF">LEUCIP111803_01649</name>
</gene>
<sequence>MVAAALVLLLSSPGKRKAAPTQGARPLAAVAVLALGMAL</sequence>
<keyword evidence="2" id="KW-1185">Reference proteome</keyword>
<evidence type="ECO:0000313" key="2">
    <source>
        <dbReference type="Proteomes" id="UP000693892"/>
    </source>
</evidence>
<proteinExistence type="predicted"/>
<organism evidence="1 2">
    <name type="scientific">Leucobacter soli</name>
    <dbReference type="NCBI Taxonomy" id="2812850"/>
    <lineage>
        <taxon>Bacteria</taxon>
        <taxon>Bacillati</taxon>
        <taxon>Actinomycetota</taxon>
        <taxon>Actinomycetes</taxon>
        <taxon>Micrococcales</taxon>
        <taxon>Microbacteriaceae</taxon>
        <taxon>Leucobacter</taxon>
    </lineage>
</organism>
<name>A0A916JZL6_9MICO</name>